<sequence length="219" mass="23331">MKIAIVGAGQACQTLLPVLCSIDSISVTGVSDINENAPGILLAKELGISIFTHMKDLMATGPDLIIELTGNRKVAEILAEMKSENQQVLTSGSALLMCKVISGNQLTSSRMVTSATDAIEQLVQNLDSMLKTFRNSFSTIEKILIQSKMISMNASIEAARAGSSGNAFAVVVSRIEDLSNQINQALTPLSKGADSCSEMVEKVRILDLELKKSLTLDKG</sequence>
<evidence type="ECO:0000259" key="2">
    <source>
        <dbReference type="PROSITE" id="PS50111"/>
    </source>
</evidence>
<proteinExistence type="predicted"/>
<evidence type="ECO:0000256" key="1">
    <source>
        <dbReference type="PROSITE-ProRule" id="PRU00284"/>
    </source>
</evidence>
<dbReference type="Proteomes" id="UP000233256">
    <property type="component" value="Unassembled WGS sequence"/>
</dbReference>
<dbReference type="EMBL" id="PGXC01000003">
    <property type="protein sequence ID" value="PKK91269.1"/>
    <property type="molecule type" value="Genomic_DNA"/>
</dbReference>
<dbReference type="GO" id="GO:0016020">
    <property type="term" value="C:membrane"/>
    <property type="evidence" value="ECO:0007669"/>
    <property type="project" value="InterPro"/>
</dbReference>
<dbReference type="GO" id="GO:0007165">
    <property type="term" value="P:signal transduction"/>
    <property type="evidence" value="ECO:0007669"/>
    <property type="project" value="UniProtKB-KW"/>
</dbReference>
<dbReference type="Gene3D" id="6.10.250.3200">
    <property type="match status" value="1"/>
</dbReference>
<accession>A0A2N1PSE6</accession>
<dbReference type="InterPro" id="IPR036291">
    <property type="entry name" value="NAD(P)-bd_dom_sf"/>
</dbReference>
<dbReference type="InterPro" id="IPR004089">
    <property type="entry name" value="MCPsignal_dom"/>
</dbReference>
<organism evidence="3 4">
    <name type="scientific">Candidatus Wallbacteria bacterium HGW-Wallbacteria-1</name>
    <dbReference type="NCBI Taxonomy" id="2013854"/>
    <lineage>
        <taxon>Bacteria</taxon>
        <taxon>Candidatus Walliibacteriota</taxon>
    </lineage>
</organism>
<dbReference type="Pfam" id="PF00015">
    <property type="entry name" value="MCPsignal"/>
    <property type="match status" value="1"/>
</dbReference>
<feature type="domain" description="Methyl-accepting transducer" evidence="2">
    <location>
        <begin position="102"/>
        <end position="185"/>
    </location>
</feature>
<comment type="caution">
    <text evidence="3">The sequence shown here is derived from an EMBL/GenBank/DDBJ whole genome shotgun (WGS) entry which is preliminary data.</text>
</comment>
<evidence type="ECO:0000313" key="3">
    <source>
        <dbReference type="EMBL" id="PKK91269.1"/>
    </source>
</evidence>
<dbReference type="SUPFAM" id="SSF51735">
    <property type="entry name" value="NAD(P)-binding Rossmann-fold domains"/>
    <property type="match status" value="1"/>
</dbReference>
<name>A0A2N1PSE6_9BACT</name>
<evidence type="ECO:0000313" key="4">
    <source>
        <dbReference type="Proteomes" id="UP000233256"/>
    </source>
</evidence>
<dbReference type="AlphaFoldDB" id="A0A2N1PSE6"/>
<reference evidence="3 4" key="1">
    <citation type="journal article" date="2017" name="ISME J.">
        <title>Potential for microbial H2 and metal transformations associated with novel bacteria and archaea in deep terrestrial subsurface sediments.</title>
        <authorList>
            <person name="Hernsdorf A.W."/>
            <person name="Amano Y."/>
            <person name="Miyakawa K."/>
            <person name="Ise K."/>
            <person name="Suzuki Y."/>
            <person name="Anantharaman K."/>
            <person name="Probst A."/>
            <person name="Burstein D."/>
            <person name="Thomas B.C."/>
            <person name="Banfield J.F."/>
        </authorList>
    </citation>
    <scope>NUCLEOTIDE SEQUENCE [LARGE SCALE GENOMIC DNA]</scope>
    <source>
        <strain evidence="3">HGW-Wallbacteria-1</strain>
    </source>
</reference>
<gene>
    <name evidence="3" type="ORF">CVV64_05725</name>
</gene>
<keyword evidence="1" id="KW-0807">Transducer</keyword>
<protein>
    <recommendedName>
        <fullName evidence="2">Methyl-accepting transducer domain-containing protein</fullName>
    </recommendedName>
</protein>
<dbReference type="SUPFAM" id="SSF58104">
    <property type="entry name" value="Methyl-accepting chemotaxis protein (MCP) signaling domain"/>
    <property type="match status" value="1"/>
</dbReference>
<dbReference type="Gene3D" id="3.40.50.720">
    <property type="entry name" value="NAD(P)-binding Rossmann-like Domain"/>
    <property type="match status" value="1"/>
</dbReference>
<dbReference type="PROSITE" id="PS50111">
    <property type="entry name" value="CHEMOTAXIS_TRANSDUC_2"/>
    <property type="match status" value="1"/>
</dbReference>